<dbReference type="EMBL" id="AP021858">
    <property type="protein sequence ID" value="BBO24659.1"/>
    <property type="molecule type" value="Genomic_DNA"/>
</dbReference>
<evidence type="ECO:0000313" key="5">
    <source>
        <dbReference type="EMBL" id="BBO24659.1"/>
    </source>
</evidence>
<evidence type="ECO:0000256" key="2">
    <source>
        <dbReference type="SAM" id="MobiDB-lite"/>
    </source>
</evidence>
<dbReference type="PANTHER" id="PTHR30332">
    <property type="entry name" value="PROBABLE GENERAL SECRETION PATHWAY PROTEIN D"/>
    <property type="match status" value="1"/>
</dbReference>
<reference evidence="5" key="1">
    <citation type="journal article" name="DNA Res.">
        <title>The physiological potential of anammox bacteria as revealed by their core genome structure.</title>
        <authorList>
            <person name="Okubo T."/>
            <person name="Toyoda A."/>
            <person name="Fukuhara K."/>
            <person name="Uchiyama I."/>
            <person name="Harigaya Y."/>
            <person name="Kuroiwa M."/>
            <person name="Suzuki T."/>
            <person name="Murakami Y."/>
            <person name="Suwa Y."/>
            <person name="Takami H."/>
        </authorList>
    </citation>
    <scope>NUCLEOTIDE SEQUENCE</scope>
    <source>
        <strain evidence="5">317325-2</strain>
    </source>
</reference>
<evidence type="ECO:0000256" key="1">
    <source>
        <dbReference type="RuleBase" id="RU004003"/>
    </source>
</evidence>
<dbReference type="InterPro" id="IPR050810">
    <property type="entry name" value="Bact_Secretion_Sys_Channel"/>
</dbReference>
<feature type="domain" description="Type II/III secretion system secretin-like" evidence="4">
    <location>
        <begin position="316"/>
        <end position="480"/>
    </location>
</feature>
<dbReference type="Pfam" id="PF00263">
    <property type="entry name" value="Secretin"/>
    <property type="match status" value="1"/>
</dbReference>
<dbReference type="PROSITE" id="PS00875">
    <property type="entry name" value="T2SP_D"/>
    <property type="match status" value="1"/>
</dbReference>
<name>A0A809RB39_9BACT</name>
<sequence>MNGLLLASLAYFHVSSATSSAIIPAQLTPAPTTANVTVQKPAKQVEPPQASAEVEADDPETPPEERICSLNAVDWDLAKMTSILSEQTGANLVLLSNASSKLTVRLANVKLGEMLMHLCALSGLKALKVGQTFVLATPEKLKSGYPTEYAKAFGEEVATPEPPALEVEVVQLRYLRGSEAISFIEKFFAKSDLVAEVAPSMITPGLSRAETSATTGVQAGTLTESGSETGNGSKLLILRGPRQRLEEARRLLEAIDLARPQVVIEVTIHDINEDALKEMGMSWSLGNLAISESSPNKLNFGTFTRVPQAFSAAIKALEQQNRAKLLASPNISVLEGEKAFILIGDRLVFPVLVGYTQANTPIFSREEERVGIYLQVSAQVSSDGQVTLVLYPQVSTVTGFLEVNGASYPQISTREAQTTLRVPSGQTIVMGGLLKDEEIVQLERVPIISQIPLIGELFTRRKRTKVSSQVIISITPTILKSED</sequence>
<dbReference type="PRINTS" id="PR00811">
    <property type="entry name" value="BCTERIALGSPD"/>
</dbReference>
<evidence type="ECO:0000256" key="3">
    <source>
        <dbReference type="SAM" id="SignalP"/>
    </source>
</evidence>
<dbReference type="GO" id="GO:0009306">
    <property type="term" value="P:protein secretion"/>
    <property type="evidence" value="ECO:0007669"/>
    <property type="project" value="InterPro"/>
</dbReference>
<organism evidence="5 6">
    <name type="scientific">Candidatus Nitrosymbiomonas proteolyticus</name>
    <dbReference type="NCBI Taxonomy" id="2608984"/>
    <lineage>
        <taxon>Bacteria</taxon>
        <taxon>Bacillati</taxon>
        <taxon>Armatimonadota</taxon>
        <taxon>Armatimonadota incertae sedis</taxon>
        <taxon>Candidatus Nitrosymbiomonas</taxon>
    </lineage>
</organism>
<gene>
    <name evidence="5" type="ORF">NPRO_22540</name>
</gene>
<protein>
    <submittedName>
        <fullName evidence="5">Type II secretion system protein D</fullName>
    </submittedName>
</protein>
<dbReference type="InterPro" id="IPR004845">
    <property type="entry name" value="T2SS_GspD_CS"/>
</dbReference>
<dbReference type="InterPro" id="IPR004846">
    <property type="entry name" value="T2SS/T3SS_dom"/>
</dbReference>
<feature type="signal peptide" evidence="3">
    <location>
        <begin position="1"/>
        <end position="21"/>
    </location>
</feature>
<feature type="region of interest" description="Disordered" evidence="2">
    <location>
        <begin position="38"/>
        <end position="65"/>
    </location>
</feature>
<feature type="chain" id="PRO_5035149819" evidence="3">
    <location>
        <begin position="22"/>
        <end position="483"/>
    </location>
</feature>
<dbReference type="GO" id="GO:0015627">
    <property type="term" value="C:type II protein secretion system complex"/>
    <property type="evidence" value="ECO:0007669"/>
    <property type="project" value="TreeGrafter"/>
</dbReference>
<proteinExistence type="inferred from homology"/>
<dbReference type="InterPro" id="IPR001775">
    <property type="entry name" value="GspD/PilQ"/>
</dbReference>
<dbReference type="KEGG" id="npy:NPRO_22540"/>
<comment type="similarity">
    <text evidence="1">Belongs to the bacterial secretin family.</text>
</comment>
<evidence type="ECO:0000259" key="4">
    <source>
        <dbReference type="Pfam" id="PF00263"/>
    </source>
</evidence>
<dbReference type="PANTHER" id="PTHR30332:SF17">
    <property type="entry name" value="TYPE IV PILIATION SYSTEM PROTEIN DR_0774-RELATED"/>
    <property type="match status" value="1"/>
</dbReference>
<dbReference type="Proteomes" id="UP000662873">
    <property type="component" value="Chromosome"/>
</dbReference>
<accession>A0A809RB39</accession>
<evidence type="ECO:0000313" key="6">
    <source>
        <dbReference type="Proteomes" id="UP000662873"/>
    </source>
</evidence>
<dbReference type="AlphaFoldDB" id="A0A809RB39"/>
<keyword evidence="3" id="KW-0732">Signal</keyword>